<dbReference type="SUPFAM" id="SSF82714">
    <property type="entry name" value="Multidrug efflux transporter AcrB TolC docking domain, DN and DC subdomains"/>
    <property type="match status" value="2"/>
</dbReference>
<dbReference type="Gene3D" id="3.30.2090.10">
    <property type="entry name" value="Multidrug efflux transporter AcrB TolC docking domain, DN and DC subdomains"/>
    <property type="match status" value="2"/>
</dbReference>
<dbReference type="InParanoid" id="A0A0D2J0G2"/>
<dbReference type="Gene3D" id="1.20.1640.10">
    <property type="entry name" value="Multidrug efflux transporter AcrB transmembrane domain"/>
    <property type="match status" value="2"/>
</dbReference>
<dbReference type="PRINTS" id="PR00702">
    <property type="entry name" value="ACRIFLAVINRP"/>
</dbReference>
<dbReference type="STRING" id="1429043.X474_22855"/>
<dbReference type="FunFam" id="3.30.70.1430:FF:000001">
    <property type="entry name" value="Efflux pump membrane transporter"/>
    <property type="match status" value="1"/>
</dbReference>
<dbReference type="EMBL" id="AZAC01000045">
    <property type="protein sequence ID" value="KIX11729.1"/>
    <property type="molecule type" value="Genomic_DNA"/>
</dbReference>
<evidence type="ECO:0000256" key="7">
    <source>
        <dbReference type="ARBA" id="ARBA00022989"/>
    </source>
</evidence>
<keyword evidence="6 9" id="KW-0812">Transmembrane</keyword>
<comment type="similarity">
    <text evidence="2">Belongs to the resistance-nodulation-cell division (RND) (TC 2.A.6) family.</text>
</comment>
<dbReference type="FunFam" id="3.30.70.1430:FF:000002">
    <property type="entry name" value="Efflux pump membrane transporter"/>
    <property type="match status" value="1"/>
</dbReference>
<comment type="subcellular location">
    <subcellularLocation>
        <location evidence="1">Cell inner membrane</location>
        <topology evidence="1">Multi-pass membrane protein</topology>
    </subcellularLocation>
</comment>
<dbReference type="GO" id="GO:0009636">
    <property type="term" value="P:response to toxic substance"/>
    <property type="evidence" value="ECO:0007669"/>
    <property type="project" value="UniProtKB-ARBA"/>
</dbReference>
<evidence type="ECO:0000256" key="5">
    <source>
        <dbReference type="ARBA" id="ARBA00022519"/>
    </source>
</evidence>
<feature type="transmembrane region" description="Helical" evidence="9">
    <location>
        <begin position="880"/>
        <end position="897"/>
    </location>
</feature>
<feature type="transmembrane region" description="Helical" evidence="9">
    <location>
        <begin position="974"/>
        <end position="995"/>
    </location>
</feature>
<reference evidence="10 11" key="1">
    <citation type="submission" date="2013-11" db="EMBL/GenBank/DDBJ databases">
        <title>Metagenomic analysis of a methanogenic consortium involved in long chain n-alkane degradation.</title>
        <authorList>
            <person name="Davidova I.A."/>
            <person name="Callaghan A.V."/>
            <person name="Wawrik B."/>
            <person name="Pruitt S."/>
            <person name="Marks C."/>
            <person name="Duncan K.E."/>
            <person name="Suflita J.M."/>
        </authorList>
    </citation>
    <scope>NUCLEOTIDE SEQUENCE [LARGE SCALE GENOMIC DNA]</scope>
    <source>
        <strain evidence="10 11">SPR</strain>
    </source>
</reference>
<dbReference type="FunCoup" id="A0A0D2J0G2">
    <property type="interactions" value="653"/>
</dbReference>
<evidence type="ECO:0000313" key="10">
    <source>
        <dbReference type="EMBL" id="KIX11729.1"/>
    </source>
</evidence>
<dbReference type="Gene3D" id="3.30.70.1440">
    <property type="entry name" value="Multidrug efflux transporter AcrB pore domain"/>
    <property type="match status" value="1"/>
</dbReference>
<organism evidence="10 11">
    <name type="scientific">Dethiosulfatarculus sandiegensis</name>
    <dbReference type="NCBI Taxonomy" id="1429043"/>
    <lineage>
        <taxon>Bacteria</taxon>
        <taxon>Pseudomonadati</taxon>
        <taxon>Thermodesulfobacteriota</taxon>
        <taxon>Desulfarculia</taxon>
        <taxon>Desulfarculales</taxon>
        <taxon>Desulfarculaceae</taxon>
        <taxon>Dethiosulfatarculus</taxon>
    </lineage>
</organism>
<feature type="transmembrane region" description="Helical" evidence="9">
    <location>
        <begin position="341"/>
        <end position="359"/>
    </location>
</feature>
<evidence type="ECO:0000256" key="6">
    <source>
        <dbReference type="ARBA" id="ARBA00022692"/>
    </source>
</evidence>
<feature type="transmembrane region" description="Helical" evidence="9">
    <location>
        <begin position="371"/>
        <end position="391"/>
    </location>
</feature>
<dbReference type="InterPro" id="IPR027463">
    <property type="entry name" value="AcrB_DN_DC_subdom"/>
</dbReference>
<evidence type="ECO:0000313" key="11">
    <source>
        <dbReference type="Proteomes" id="UP000032233"/>
    </source>
</evidence>
<evidence type="ECO:0000256" key="4">
    <source>
        <dbReference type="ARBA" id="ARBA00022475"/>
    </source>
</evidence>
<dbReference type="InterPro" id="IPR004764">
    <property type="entry name" value="MdtF-like"/>
</dbReference>
<dbReference type="AlphaFoldDB" id="A0A0D2J0G2"/>
<evidence type="ECO:0000256" key="1">
    <source>
        <dbReference type="ARBA" id="ARBA00004429"/>
    </source>
</evidence>
<dbReference type="FunFam" id="1.20.1640.10:FF:000001">
    <property type="entry name" value="Efflux pump membrane transporter"/>
    <property type="match status" value="1"/>
</dbReference>
<keyword evidence="8 9" id="KW-0472">Membrane</keyword>
<proteinExistence type="inferred from homology"/>
<evidence type="ECO:0000256" key="9">
    <source>
        <dbReference type="SAM" id="Phobius"/>
    </source>
</evidence>
<dbReference type="RefSeq" id="WP_044351641.1">
    <property type="nucleotide sequence ID" value="NZ_AZAC01000045.1"/>
</dbReference>
<keyword evidence="4" id="KW-1003">Cell membrane</keyword>
<sequence length="1060" mass="115094">MLSKFFLKRPVFAWVIAIVLMAAGGLEIYNLPISQYPAIAPPSIAIESFYPGASAETVENTVTQIIEQKMTGLAEMLYLSGSSSSSGASRIELTFAPGTDPDMAWSKVQNKLQLAMASLPDVVQRQGVKVSKSTKNYLLIVGLISEDGRLGGDDLRDYAASRLEKILSRVPGVGEVECFGSQYAMRVWVNPDKLTKYQLTMEDVIGALRAYNVEISAGQFGGAPAVKGQRLNASIVVQHLLQTPEEFADIPIRTNQDGSVVRVKDVGRTELGTERYDVEGTYNGLPSAALAIRQAAGANALDTANAVKQKMEEMSHFFPAGVKVIYPYDTTPFTKVAIDEVVKTLFEAVLLVFIIMYLFMGSFRATLIPTIAVPVVLLGTFAILGLFGFSINMLTMFAMVLAIGLLVDDAIVVVENVERIMAEEGLSPMKATAKSMDQITSALIGIGLVLAAVFTPMAFFPGSTGVIYRQFSLTIAASMLLSVLVALVLTPVLCASLLKQVEAGHEPADNAIPFLRPFFRWFDHSFTKMRDIYVRLVGRVLARKIRYVFIFGLIVALMGVLFYRMPTAYLPNEDQGVMMVQIMLPANSSLEQTKEVMAKIRHYWLNQEKEAVESFMTVCGTSFGGQGQNMGLGFVKLRDWKLRQRPDLKVWAVAQRASIAFSQIKEAMVYAFPPPAVVELGNASGFDFQLQDRGGVGHAKLMQARNMVLGMAAQDPRLTKVRPNGMEDVSEFIVDVDWNRAGALGVPITSIHSTIASAFGSSYVNDFIQGGRVKRVYAQLDAPYRMLPKDLKKLYVRNTQGNMVPFSSFASGSWTSASPKLERYNAFPSVNILGEPAPGRSSGDAMRAMEEIAAKLPKGLGFDWSGLSYQERMAGSQAPLLYAFSLFVIFLCLAALYESWPIPISILLTLPLGVIGGVIASSLRGLPNDIYFQIALLTTVGLTTKNAILIVQFAKDKVDAGHGLIESTLEAAKLRLRPIVMTSLAFGFGVLPLAMASGAGAGAQKAIGTGVLGGMITSTVLVTIFAPLFYVVIYKLLGTHRKRVTAKAVNSDAPGEQSHA</sequence>
<evidence type="ECO:0000256" key="8">
    <source>
        <dbReference type="ARBA" id="ARBA00023136"/>
    </source>
</evidence>
<dbReference type="SUPFAM" id="SSF82693">
    <property type="entry name" value="Multidrug efflux transporter AcrB pore domain, PN1, PN2, PC1 and PC2 subdomains"/>
    <property type="match status" value="4"/>
</dbReference>
<keyword evidence="3" id="KW-0813">Transport</keyword>
<dbReference type="PANTHER" id="PTHR32063:SF13">
    <property type="entry name" value="MULTIDRUG EFFLUX PUMP SUBUNIT ACRB-RELATED"/>
    <property type="match status" value="1"/>
</dbReference>
<dbReference type="GO" id="GO:0015562">
    <property type="term" value="F:efflux transmembrane transporter activity"/>
    <property type="evidence" value="ECO:0007669"/>
    <property type="project" value="InterPro"/>
</dbReference>
<feature type="transmembrane region" description="Helical" evidence="9">
    <location>
        <begin position="471"/>
        <end position="498"/>
    </location>
</feature>
<dbReference type="InterPro" id="IPR001036">
    <property type="entry name" value="Acrflvin-R"/>
</dbReference>
<dbReference type="Gene3D" id="3.30.70.1320">
    <property type="entry name" value="Multidrug efflux transporter AcrB pore domain like"/>
    <property type="match status" value="1"/>
</dbReference>
<dbReference type="PANTHER" id="PTHR32063">
    <property type="match status" value="1"/>
</dbReference>
<accession>A0A0D2J0G2</accession>
<comment type="caution">
    <text evidence="10">The sequence shown here is derived from an EMBL/GenBank/DDBJ whole genome shotgun (WGS) entry which is preliminary data.</text>
</comment>
<dbReference type="SUPFAM" id="SSF82866">
    <property type="entry name" value="Multidrug efflux transporter AcrB transmembrane domain"/>
    <property type="match status" value="2"/>
</dbReference>
<evidence type="ECO:0000256" key="3">
    <source>
        <dbReference type="ARBA" id="ARBA00022448"/>
    </source>
</evidence>
<feature type="transmembrane region" description="Helical" evidence="9">
    <location>
        <begin position="1007"/>
        <end position="1033"/>
    </location>
</feature>
<keyword evidence="5" id="KW-0997">Cell inner membrane</keyword>
<dbReference type="Gene3D" id="3.30.70.1430">
    <property type="entry name" value="Multidrug efflux transporter AcrB pore domain"/>
    <property type="match status" value="2"/>
</dbReference>
<gene>
    <name evidence="10" type="ORF">X474_22855</name>
</gene>
<keyword evidence="11" id="KW-1185">Reference proteome</keyword>
<dbReference type="NCBIfam" id="NF000282">
    <property type="entry name" value="RND_permease_1"/>
    <property type="match status" value="1"/>
</dbReference>
<keyword evidence="7 9" id="KW-1133">Transmembrane helix</keyword>
<feature type="transmembrane region" description="Helical" evidence="9">
    <location>
        <begin position="545"/>
        <end position="563"/>
    </location>
</feature>
<evidence type="ECO:0000256" key="2">
    <source>
        <dbReference type="ARBA" id="ARBA00010942"/>
    </source>
</evidence>
<feature type="transmembrane region" description="Helical" evidence="9">
    <location>
        <begin position="904"/>
        <end position="924"/>
    </location>
</feature>
<dbReference type="GO" id="GO:0042910">
    <property type="term" value="F:xenobiotic transmembrane transporter activity"/>
    <property type="evidence" value="ECO:0007669"/>
    <property type="project" value="TreeGrafter"/>
</dbReference>
<dbReference type="GO" id="GO:0005886">
    <property type="term" value="C:plasma membrane"/>
    <property type="evidence" value="ECO:0007669"/>
    <property type="project" value="UniProtKB-SubCell"/>
</dbReference>
<dbReference type="Pfam" id="PF00873">
    <property type="entry name" value="ACR_tran"/>
    <property type="match status" value="1"/>
</dbReference>
<dbReference type="PATRIC" id="fig|1429043.3.peg.4835"/>
<name>A0A0D2J0G2_9BACT</name>
<feature type="transmembrane region" description="Helical" evidence="9">
    <location>
        <begin position="930"/>
        <end position="953"/>
    </location>
</feature>
<dbReference type="NCBIfam" id="TIGR00915">
    <property type="entry name" value="2A0602"/>
    <property type="match status" value="1"/>
</dbReference>
<feature type="transmembrane region" description="Helical" evidence="9">
    <location>
        <begin position="438"/>
        <end position="459"/>
    </location>
</feature>
<protein>
    <submittedName>
        <fullName evidence="10">Multidrug transporter</fullName>
    </submittedName>
</protein>
<dbReference type="Proteomes" id="UP000032233">
    <property type="component" value="Unassembled WGS sequence"/>
</dbReference>